<evidence type="ECO:0000256" key="2">
    <source>
        <dbReference type="ARBA" id="ARBA00009694"/>
    </source>
</evidence>
<comment type="similarity">
    <text evidence="2">Belongs to the UPF0382 family.</text>
</comment>
<comment type="subcellular location">
    <subcellularLocation>
        <location evidence="1">Membrane</location>
        <topology evidence="1">Multi-pass membrane protein</topology>
    </subcellularLocation>
</comment>
<evidence type="ECO:0000256" key="5">
    <source>
        <dbReference type="ARBA" id="ARBA00023136"/>
    </source>
</evidence>
<evidence type="ECO:0000313" key="8">
    <source>
        <dbReference type="Proteomes" id="UP000254879"/>
    </source>
</evidence>
<keyword evidence="4 6" id="KW-1133">Transmembrane helix</keyword>
<dbReference type="InterPro" id="IPR006696">
    <property type="entry name" value="DUF423"/>
</dbReference>
<evidence type="ECO:0000256" key="6">
    <source>
        <dbReference type="SAM" id="Phobius"/>
    </source>
</evidence>
<dbReference type="RefSeq" id="WP_115345810.1">
    <property type="nucleotide sequence ID" value="NZ_UGPG01000001.1"/>
</dbReference>
<dbReference type="PANTHER" id="PTHR43461:SF1">
    <property type="entry name" value="TRANSMEMBRANE PROTEIN 256"/>
    <property type="match status" value="1"/>
</dbReference>
<proteinExistence type="inferred from homology"/>
<evidence type="ECO:0000256" key="1">
    <source>
        <dbReference type="ARBA" id="ARBA00004141"/>
    </source>
</evidence>
<evidence type="ECO:0000256" key="4">
    <source>
        <dbReference type="ARBA" id="ARBA00022989"/>
    </source>
</evidence>
<dbReference type="PANTHER" id="PTHR43461">
    <property type="entry name" value="TRANSMEMBRANE PROTEIN 256"/>
    <property type="match status" value="1"/>
</dbReference>
<dbReference type="Proteomes" id="UP000254879">
    <property type="component" value="Unassembled WGS sequence"/>
</dbReference>
<dbReference type="AlphaFoldDB" id="A0A378MCB4"/>
<feature type="transmembrane region" description="Helical" evidence="6">
    <location>
        <begin position="94"/>
        <end position="118"/>
    </location>
</feature>
<accession>A0A378MCB4</accession>
<evidence type="ECO:0000313" key="7">
    <source>
        <dbReference type="EMBL" id="STY43990.1"/>
    </source>
</evidence>
<feature type="transmembrane region" description="Helical" evidence="6">
    <location>
        <begin position="41"/>
        <end position="58"/>
    </location>
</feature>
<keyword evidence="5 6" id="KW-0472">Membrane</keyword>
<evidence type="ECO:0000256" key="3">
    <source>
        <dbReference type="ARBA" id="ARBA00022692"/>
    </source>
</evidence>
<dbReference type="GO" id="GO:0005886">
    <property type="term" value="C:plasma membrane"/>
    <property type="evidence" value="ECO:0007669"/>
    <property type="project" value="TreeGrafter"/>
</dbReference>
<feature type="transmembrane region" description="Helical" evidence="6">
    <location>
        <begin position="65"/>
        <end position="88"/>
    </location>
</feature>
<reference evidence="7 8" key="1">
    <citation type="submission" date="2018-06" db="EMBL/GenBank/DDBJ databases">
        <authorList>
            <consortium name="Pathogen Informatics"/>
            <person name="Doyle S."/>
        </authorList>
    </citation>
    <scope>NUCLEOTIDE SEQUENCE [LARGE SCALE GENOMIC DNA]</scope>
    <source>
        <strain evidence="8">NCTC 10815</strain>
    </source>
</reference>
<name>A0A378MCB4_LISGR</name>
<organism evidence="7 8">
    <name type="scientific">Listeria grayi</name>
    <name type="common">Listeria murrayi</name>
    <dbReference type="NCBI Taxonomy" id="1641"/>
    <lineage>
        <taxon>Bacteria</taxon>
        <taxon>Bacillati</taxon>
        <taxon>Bacillota</taxon>
        <taxon>Bacilli</taxon>
        <taxon>Bacillales</taxon>
        <taxon>Listeriaceae</taxon>
        <taxon>Listeria</taxon>
    </lineage>
</organism>
<protein>
    <submittedName>
        <fullName evidence="7">Protein of uncharacterized function (DUF423)</fullName>
    </submittedName>
</protein>
<gene>
    <name evidence="7" type="primary">ygdD</name>
    <name evidence="7" type="ORF">NCTC10815_01299</name>
</gene>
<sequence>MKKTLICGVIFAGLAVALGAFGAHALKPILGSYQATWETAVHYQMYHALALLFLGLLGDRKDQRFLATASLLFSLGIVLFSGSLYVLAISHIKLLGAITPLGGVCFIAAWVLTLLNVIKQKNLYFKVI</sequence>
<keyword evidence="3 6" id="KW-0812">Transmembrane</keyword>
<dbReference type="EMBL" id="UGPG01000001">
    <property type="protein sequence ID" value="STY43990.1"/>
    <property type="molecule type" value="Genomic_DNA"/>
</dbReference>
<dbReference type="Pfam" id="PF04241">
    <property type="entry name" value="DUF423"/>
    <property type="match status" value="1"/>
</dbReference>